<dbReference type="Gene3D" id="1.20.144.10">
    <property type="entry name" value="Phosphatidic acid phosphatase type 2/haloperoxidase"/>
    <property type="match status" value="1"/>
</dbReference>
<feature type="transmembrane region" description="Helical" evidence="4">
    <location>
        <begin position="90"/>
        <end position="108"/>
    </location>
</feature>
<dbReference type="Pfam" id="PF01569">
    <property type="entry name" value="PAP2"/>
    <property type="match status" value="1"/>
</dbReference>
<keyword evidence="7" id="KW-1185">Reference proteome</keyword>
<dbReference type="EMBL" id="FO203512">
    <property type="protein sequence ID" value="CCK78065.1"/>
    <property type="molecule type" value="Genomic_DNA"/>
</dbReference>
<sequence length="271" mass="28983">MLFITEHQIQTDKLIALRSYLIMIALAVVAFILLQVFDLNESLFFAINEASKALISDAVAAHLTELGNGSIVGVLALGLTLRYPAIAKRFLLITLMAGILIAGFKQFFSDPRPAGVLALSDFHIIGDVLKRYSFPSGHTTTAFAMAGFIILTFSSLSLRLSVLMLAVLAGISRISVGAHWPEDILAGAALGLLIAYVGCLLSVKPFTMKGNYLAAAFLALAALIGSLTAPADFPEIPSIAWVRLLCAGLAVAILVYYLAALYRLRAEQKIA</sequence>
<gene>
    <name evidence="6" type="ORF">OLEAN_C38890</name>
</gene>
<name>R4YSV0_OLEAN</name>
<protein>
    <recommendedName>
        <fullName evidence="1">undecaprenyl-diphosphate phosphatase</fullName>
        <ecNumber evidence="1">3.6.1.27</ecNumber>
    </recommendedName>
    <alternativeName>
        <fullName evidence="2">Undecaprenyl pyrophosphate phosphatase</fullName>
    </alternativeName>
</protein>
<feature type="transmembrane region" description="Helical" evidence="4">
    <location>
        <begin position="59"/>
        <end position="78"/>
    </location>
</feature>
<feature type="transmembrane region" description="Helical" evidence="4">
    <location>
        <begin position="241"/>
        <end position="262"/>
    </location>
</feature>
<comment type="catalytic activity">
    <reaction evidence="3">
        <text>di-trans,octa-cis-undecaprenyl diphosphate + H2O = di-trans,octa-cis-undecaprenyl phosphate + phosphate + H(+)</text>
        <dbReference type="Rhea" id="RHEA:28094"/>
        <dbReference type="ChEBI" id="CHEBI:15377"/>
        <dbReference type="ChEBI" id="CHEBI:15378"/>
        <dbReference type="ChEBI" id="CHEBI:43474"/>
        <dbReference type="ChEBI" id="CHEBI:58405"/>
        <dbReference type="ChEBI" id="CHEBI:60392"/>
        <dbReference type="EC" id="3.6.1.27"/>
    </reaction>
</comment>
<feature type="transmembrane region" description="Helical" evidence="4">
    <location>
        <begin position="184"/>
        <end position="203"/>
    </location>
</feature>
<evidence type="ECO:0000256" key="4">
    <source>
        <dbReference type="SAM" id="Phobius"/>
    </source>
</evidence>
<feature type="transmembrane region" description="Helical" evidence="4">
    <location>
        <begin position="142"/>
        <end position="172"/>
    </location>
</feature>
<evidence type="ECO:0000256" key="3">
    <source>
        <dbReference type="ARBA" id="ARBA00047594"/>
    </source>
</evidence>
<evidence type="ECO:0000313" key="7">
    <source>
        <dbReference type="Proteomes" id="UP000032749"/>
    </source>
</evidence>
<organism evidence="6 7">
    <name type="scientific">Oleispira antarctica RB-8</name>
    <dbReference type="NCBI Taxonomy" id="698738"/>
    <lineage>
        <taxon>Bacteria</taxon>
        <taxon>Pseudomonadati</taxon>
        <taxon>Pseudomonadota</taxon>
        <taxon>Gammaproteobacteria</taxon>
        <taxon>Oceanospirillales</taxon>
        <taxon>Oceanospirillaceae</taxon>
        <taxon>Oleispira</taxon>
    </lineage>
</organism>
<keyword evidence="4" id="KW-1133">Transmembrane helix</keyword>
<dbReference type="SUPFAM" id="SSF48317">
    <property type="entry name" value="Acid phosphatase/Vanadium-dependent haloperoxidase"/>
    <property type="match status" value="1"/>
</dbReference>
<reference evidence="6 7" key="1">
    <citation type="journal article" date="2013" name="Nat. Commun.">
        <title>Genome sequence and functional genomic analysis of the oil-degrading bacterium Oleispira antarctica.</title>
        <authorList>
            <person name="Kube M."/>
            <person name="Chernikova T.N."/>
            <person name="Al-Ramahi Y."/>
            <person name="Beloqui A."/>
            <person name="Lopez-Cortez N."/>
            <person name="Guazzaroni M.E."/>
            <person name="Heipieper H.J."/>
            <person name="Klages S."/>
            <person name="Kotsyurbenko O.R."/>
            <person name="Langer I."/>
            <person name="Nechitaylo T.Y."/>
            <person name="Lunsdorf H."/>
            <person name="Fernandez M."/>
            <person name="Juarez S."/>
            <person name="Ciordia S."/>
            <person name="Singer A."/>
            <person name="Kagan O."/>
            <person name="Egorova O."/>
            <person name="Petit P.A."/>
            <person name="Stogios P."/>
            <person name="Kim Y."/>
            <person name="Tchigvintsev A."/>
            <person name="Flick R."/>
            <person name="Denaro R."/>
            <person name="Genovese M."/>
            <person name="Albar J.P."/>
            <person name="Reva O.N."/>
            <person name="Martinez-Gomariz M."/>
            <person name="Tran H."/>
            <person name="Ferrer M."/>
            <person name="Savchenko A."/>
            <person name="Yakunin A.F."/>
            <person name="Yakimov M.M."/>
            <person name="Golyshina O.V."/>
            <person name="Reinhardt R."/>
            <person name="Golyshin P.N."/>
        </authorList>
    </citation>
    <scope>NUCLEOTIDE SEQUENCE [LARGE SCALE GENOMIC DNA]</scope>
</reference>
<dbReference type="HOGENOM" id="CLU_072573_0_1_6"/>
<dbReference type="EC" id="3.6.1.27" evidence="1"/>
<dbReference type="Proteomes" id="UP000032749">
    <property type="component" value="Chromosome"/>
</dbReference>
<proteinExistence type="predicted"/>
<dbReference type="InterPro" id="IPR000326">
    <property type="entry name" value="PAP2/HPO"/>
</dbReference>
<dbReference type="KEGG" id="oai:OLEAN_C38890"/>
<evidence type="ECO:0000256" key="1">
    <source>
        <dbReference type="ARBA" id="ARBA00012374"/>
    </source>
</evidence>
<dbReference type="STRING" id="698738.OLEAN_C38890"/>
<evidence type="ECO:0000259" key="5">
    <source>
        <dbReference type="SMART" id="SM00014"/>
    </source>
</evidence>
<dbReference type="PATRIC" id="fig|698738.3.peg.4048"/>
<evidence type="ECO:0000256" key="2">
    <source>
        <dbReference type="ARBA" id="ARBA00032707"/>
    </source>
</evidence>
<dbReference type="AlphaFoldDB" id="R4YSV0"/>
<dbReference type="InterPro" id="IPR036938">
    <property type="entry name" value="PAP2/HPO_sf"/>
</dbReference>
<dbReference type="PANTHER" id="PTHR14969">
    <property type="entry name" value="SPHINGOSINE-1-PHOSPHATE PHOSPHOHYDROLASE"/>
    <property type="match status" value="1"/>
</dbReference>
<accession>R4YSV0</accession>
<dbReference type="PANTHER" id="PTHR14969:SF13">
    <property type="entry name" value="AT30094P"/>
    <property type="match status" value="1"/>
</dbReference>
<keyword evidence="4" id="KW-0472">Membrane</keyword>
<dbReference type="SMART" id="SM00014">
    <property type="entry name" value="acidPPc"/>
    <property type="match status" value="1"/>
</dbReference>
<feature type="domain" description="Phosphatidic acid phosphatase type 2/haloperoxidase" evidence="5">
    <location>
        <begin position="87"/>
        <end position="199"/>
    </location>
</feature>
<feature type="transmembrane region" description="Helical" evidence="4">
    <location>
        <begin position="210"/>
        <end position="229"/>
    </location>
</feature>
<feature type="transmembrane region" description="Helical" evidence="4">
    <location>
        <begin position="20"/>
        <end position="39"/>
    </location>
</feature>
<evidence type="ECO:0000313" key="6">
    <source>
        <dbReference type="EMBL" id="CCK78065.1"/>
    </source>
</evidence>
<keyword evidence="4" id="KW-0812">Transmembrane</keyword>
<dbReference type="GO" id="GO:0050380">
    <property type="term" value="F:undecaprenyl-diphosphatase activity"/>
    <property type="evidence" value="ECO:0007669"/>
    <property type="project" value="UniProtKB-EC"/>
</dbReference>